<dbReference type="Gene3D" id="3.90.550.10">
    <property type="entry name" value="Spore Coat Polysaccharide Biosynthesis Protein SpsA, Chain A"/>
    <property type="match status" value="1"/>
</dbReference>
<reference evidence="2 3" key="1">
    <citation type="submission" date="2017-05" db="EMBL/GenBank/DDBJ databases">
        <authorList>
            <person name="Varghese N."/>
            <person name="Submissions S."/>
        </authorList>
    </citation>
    <scope>NUCLEOTIDE SEQUENCE [LARGE SCALE GENOMIC DNA]</scope>
    <source>
        <strain evidence="2 3">DSM 100094</strain>
    </source>
</reference>
<dbReference type="EMBL" id="FXTK01000007">
    <property type="protein sequence ID" value="SMO69158.1"/>
    <property type="molecule type" value="Genomic_DNA"/>
</dbReference>
<feature type="domain" description="Glycosyltransferase 2-like" evidence="1">
    <location>
        <begin position="6"/>
        <end position="139"/>
    </location>
</feature>
<proteinExistence type="predicted"/>
<keyword evidence="2" id="KW-0808">Transferase</keyword>
<dbReference type="PANTHER" id="PTHR22916:SF3">
    <property type="entry name" value="UDP-GLCNAC:BETAGAL BETA-1,3-N-ACETYLGLUCOSAMINYLTRANSFERASE-LIKE PROTEIN 1"/>
    <property type="match status" value="1"/>
</dbReference>
<evidence type="ECO:0000259" key="1">
    <source>
        <dbReference type="Pfam" id="PF00535"/>
    </source>
</evidence>
<dbReference type="GO" id="GO:0016758">
    <property type="term" value="F:hexosyltransferase activity"/>
    <property type="evidence" value="ECO:0007669"/>
    <property type="project" value="UniProtKB-ARBA"/>
</dbReference>
<name>A0A521DC41_9RHOB</name>
<dbReference type="SUPFAM" id="SSF53448">
    <property type="entry name" value="Nucleotide-diphospho-sugar transferases"/>
    <property type="match status" value="1"/>
</dbReference>
<dbReference type="RefSeq" id="WP_142663087.1">
    <property type="nucleotide sequence ID" value="NZ_FXTK01000007.1"/>
</dbReference>
<keyword evidence="3" id="KW-1185">Reference proteome</keyword>
<evidence type="ECO:0000313" key="3">
    <source>
        <dbReference type="Proteomes" id="UP000319014"/>
    </source>
</evidence>
<dbReference type="InterPro" id="IPR001173">
    <property type="entry name" value="Glyco_trans_2-like"/>
</dbReference>
<dbReference type="Pfam" id="PF00535">
    <property type="entry name" value="Glycos_transf_2"/>
    <property type="match status" value="1"/>
</dbReference>
<dbReference type="Proteomes" id="UP000319014">
    <property type="component" value="Unassembled WGS sequence"/>
</dbReference>
<dbReference type="PANTHER" id="PTHR22916">
    <property type="entry name" value="GLYCOSYLTRANSFERASE"/>
    <property type="match status" value="1"/>
</dbReference>
<sequence>MHPQITIVMASYNGARYLPTQLDSILAQTQTNWRLIVSDDGSTDDTCAIIDDYAARPGGSRITRIDGPRQGATANFLHLILQADPKGWIAYCDQDDLWQPDKLARAAAHLAAQDGPAIYAARTTVCDDELRPLAPAPHFRGPFSLRNALVQACLPGNTTVANSAALQLLQAGAQAAARAGVVSHDWWTYQLLSGAGAHIHRDPAQVLLYRQHQGNVMGRNDTTKARAARFSMLFDGTFAGWLAQNQSALESVADVLTPANRKLLQGFAEVLDASGPAALARMVALRLYRQTLPGTLAVHAAALAGKLRRHPLSDPPESGE</sequence>
<dbReference type="InterPro" id="IPR029044">
    <property type="entry name" value="Nucleotide-diphossugar_trans"/>
</dbReference>
<dbReference type="AlphaFoldDB" id="A0A521DC41"/>
<protein>
    <submittedName>
        <fullName evidence="2">Glycosyl transferase family 2</fullName>
    </submittedName>
</protein>
<dbReference type="OrthoDB" id="9802649at2"/>
<organism evidence="2 3">
    <name type="scientific">Paracoccus laeviglucosivorans</name>
    <dbReference type="NCBI Taxonomy" id="1197861"/>
    <lineage>
        <taxon>Bacteria</taxon>
        <taxon>Pseudomonadati</taxon>
        <taxon>Pseudomonadota</taxon>
        <taxon>Alphaproteobacteria</taxon>
        <taxon>Rhodobacterales</taxon>
        <taxon>Paracoccaceae</taxon>
        <taxon>Paracoccus</taxon>
    </lineage>
</organism>
<accession>A0A521DC41</accession>
<evidence type="ECO:0000313" key="2">
    <source>
        <dbReference type="EMBL" id="SMO69158.1"/>
    </source>
</evidence>
<gene>
    <name evidence="2" type="ORF">SAMN06265221_10792</name>
</gene>